<gene>
    <name evidence="6" type="ORF">NC662_05950</name>
</gene>
<evidence type="ECO:0000256" key="1">
    <source>
        <dbReference type="ARBA" id="ARBA00023125"/>
    </source>
</evidence>
<dbReference type="InterPro" id="IPR011010">
    <property type="entry name" value="DNA_brk_join_enz"/>
</dbReference>
<protein>
    <submittedName>
        <fullName evidence="6">Site-specific integrase</fullName>
    </submittedName>
</protein>
<name>A0ABU2EYB6_HALAR</name>
<evidence type="ECO:0000256" key="3">
    <source>
        <dbReference type="PROSITE-ProRule" id="PRU01248"/>
    </source>
</evidence>
<evidence type="ECO:0000256" key="2">
    <source>
        <dbReference type="ARBA" id="ARBA00023172"/>
    </source>
</evidence>
<sequence>MNQPPRGDSPDLTIPEAVELYIRRKKADWKGETERTKRRNLGLFEDYAAESDIETVDDLTRWTVGGFTDFLMEKDYARVTVATRQKSARAWLKYLESQGLVPLGIHLAIETVRLSDEEETSDQQLAPEDARALLSFYRESAEYRGTTKHVVLEILWHVGCRMSGLRALDLEDYDPESGDLRFRNRPETGTRLKRGNTHERNVTLSETPQKVLDLYLARERIDIRDEHGRKPLITTRQGRPVRGTIRGYMYQATQPCIAEECPHGNRRPNCEYVPRTHASKCPSTRAPHAIRRGSITWQRNLGFTEQTVADRAAATPSVIRRYYDDPDYDDELQRRRNETGEIDIESHLHPTDLSEKNSE</sequence>
<dbReference type="InterPro" id="IPR044068">
    <property type="entry name" value="CB"/>
</dbReference>
<keyword evidence="7" id="KW-1185">Reference proteome</keyword>
<feature type="domain" description="Core-binding (CB)" evidence="5">
    <location>
        <begin position="12"/>
        <end position="96"/>
    </location>
</feature>
<dbReference type="InterPro" id="IPR010998">
    <property type="entry name" value="Integrase_recombinase_N"/>
</dbReference>
<comment type="caution">
    <text evidence="6">The sequence shown here is derived from an EMBL/GenBank/DDBJ whole genome shotgun (WGS) entry which is preliminary data.</text>
</comment>
<organism evidence="6 7">
    <name type="scientific">Haloarcula argentinensis</name>
    <dbReference type="NCBI Taxonomy" id="43776"/>
    <lineage>
        <taxon>Archaea</taxon>
        <taxon>Methanobacteriati</taxon>
        <taxon>Methanobacteriota</taxon>
        <taxon>Stenosarchaea group</taxon>
        <taxon>Halobacteria</taxon>
        <taxon>Halobacteriales</taxon>
        <taxon>Haloarculaceae</taxon>
        <taxon>Haloarcula</taxon>
    </lineage>
</organism>
<evidence type="ECO:0000259" key="5">
    <source>
        <dbReference type="PROSITE" id="PS51900"/>
    </source>
</evidence>
<evidence type="ECO:0000313" key="6">
    <source>
        <dbReference type="EMBL" id="MDS0253263.1"/>
    </source>
</evidence>
<accession>A0ABU2EYB6</accession>
<dbReference type="InterPro" id="IPR013762">
    <property type="entry name" value="Integrase-like_cat_sf"/>
</dbReference>
<dbReference type="Gene3D" id="1.10.150.130">
    <property type="match status" value="1"/>
</dbReference>
<keyword evidence="2" id="KW-0233">DNA recombination</keyword>
<dbReference type="Gene3D" id="1.10.443.10">
    <property type="entry name" value="Intergrase catalytic core"/>
    <property type="match status" value="1"/>
</dbReference>
<dbReference type="Proteomes" id="UP001248536">
    <property type="component" value="Unassembled WGS sequence"/>
</dbReference>
<evidence type="ECO:0000313" key="7">
    <source>
        <dbReference type="Proteomes" id="UP001248536"/>
    </source>
</evidence>
<proteinExistence type="predicted"/>
<feature type="compositionally biased region" description="Basic and acidic residues" evidence="4">
    <location>
        <begin position="331"/>
        <end position="359"/>
    </location>
</feature>
<dbReference type="EMBL" id="JAMQCP010000001">
    <property type="protein sequence ID" value="MDS0253263.1"/>
    <property type="molecule type" value="Genomic_DNA"/>
</dbReference>
<reference evidence="6 7" key="1">
    <citation type="submission" date="2022-06" db="EMBL/GenBank/DDBJ databases">
        <title>Haloarcula sp. a new haloarchaeum isolate from saline soil.</title>
        <authorList>
            <person name="Strakova D."/>
            <person name="Galisteo C."/>
            <person name="Sanchez-Porro C."/>
            <person name="Ventosa A."/>
        </authorList>
    </citation>
    <scope>NUCLEOTIDE SEQUENCE [LARGE SCALE GENOMIC DNA]</scope>
    <source>
        <strain evidence="6 7">JCM 15760</strain>
    </source>
</reference>
<feature type="region of interest" description="Disordered" evidence="4">
    <location>
        <begin position="324"/>
        <end position="359"/>
    </location>
</feature>
<keyword evidence="1 3" id="KW-0238">DNA-binding</keyword>
<dbReference type="SUPFAM" id="SSF56349">
    <property type="entry name" value="DNA breaking-rejoining enzymes"/>
    <property type="match status" value="1"/>
</dbReference>
<dbReference type="RefSeq" id="WP_311241288.1">
    <property type="nucleotide sequence ID" value="NZ_BAABDY010000003.1"/>
</dbReference>
<evidence type="ECO:0000256" key="4">
    <source>
        <dbReference type="SAM" id="MobiDB-lite"/>
    </source>
</evidence>
<dbReference type="PROSITE" id="PS51900">
    <property type="entry name" value="CB"/>
    <property type="match status" value="1"/>
</dbReference>